<dbReference type="Gramene" id="TuG1812G0200004922.01.T01">
    <property type="protein sequence ID" value="TuG1812G0200004922.01.T01.cds275375"/>
    <property type="gene ID" value="TuG1812G0200004922.01"/>
</dbReference>
<sequence>MSFDSLGNPTIFLTCIPGAWIWYEIWQETSER</sequence>
<name>A0A8R7PJJ7_TRIUA</name>
<reference evidence="2" key="1">
    <citation type="journal article" date="2013" name="Nature">
        <title>Draft genome of the wheat A-genome progenitor Triticum urartu.</title>
        <authorList>
            <person name="Ling H.Q."/>
            <person name="Zhao S."/>
            <person name="Liu D."/>
            <person name="Wang J."/>
            <person name="Sun H."/>
            <person name="Zhang C."/>
            <person name="Fan H."/>
            <person name="Li D."/>
            <person name="Dong L."/>
            <person name="Tao Y."/>
            <person name="Gao C."/>
            <person name="Wu H."/>
            <person name="Li Y."/>
            <person name="Cui Y."/>
            <person name="Guo X."/>
            <person name="Zheng S."/>
            <person name="Wang B."/>
            <person name="Yu K."/>
            <person name="Liang Q."/>
            <person name="Yang W."/>
            <person name="Lou X."/>
            <person name="Chen J."/>
            <person name="Feng M."/>
            <person name="Jian J."/>
            <person name="Zhang X."/>
            <person name="Luo G."/>
            <person name="Jiang Y."/>
            <person name="Liu J."/>
            <person name="Wang Z."/>
            <person name="Sha Y."/>
            <person name="Zhang B."/>
            <person name="Wu H."/>
            <person name="Tang D."/>
            <person name="Shen Q."/>
            <person name="Xue P."/>
            <person name="Zou S."/>
            <person name="Wang X."/>
            <person name="Liu X."/>
            <person name="Wang F."/>
            <person name="Yang Y."/>
            <person name="An X."/>
            <person name="Dong Z."/>
            <person name="Zhang K."/>
            <person name="Zhang X."/>
            <person name="Luo M.C."/>
            <person name="Dvorak J."/>
            <person name="Tong Y."/>
            <person name="Wang J."/>
            <person name="Yang H."/>
            <person name="Li Z."/>
            <person name="Wang D."/>
            <person name="Zhang A."/>
            <person name="Wang J."/>
        </authorList>
    </citation>
    <scope>NUCLEOTIDE SEQUENCE</scope>
    <source>
        <strain evidence="2">cv. G1812</strain>
    </source>
</reference>
<organism evidence="1 2">
    <name type="scientific">Triticum urartu</name>
    <name type="common">Red wild einkorn</name>
    <name type="synonym">Crithodium urartu</name>
    <dbReference type="NCBI Taxonomy" id="4572"/>
    <lineage>
        <taxon>Eukaryota</taxon>
        <taxon>Viridiplantae</taxon>
        <taxon>Streptophyta</taxon>
        <taxon>Embryophyta</taxon>
        <taxon>Tracheophyta</taxon>
        <taxon>Spermatophyta</taxon>
        <taxon>Magnoliopsida</taxon>
        <taxon>Liliopsida</taxon>
        <taxon>Poales</taxon>
        <taxon>Poaceae</taxon>
        <taxon>BOP clade</taxon>
        <taxon>Pooideae</taxon>
        <taxon>Triticodae</taxon>
        <taxon>Triticeae</taxon>
        <taxon>Triticinae</taxon>
        <taxon>Triticum</taxon>
    </lineage>
</organism>
<keyword evidence="2" id="KW-1185">Reference proteome</keyword>
<evidence type="ECO:0000313" key="1">
    <source>
        <dbReference type="EnsemblPlants" id="TuG1812G0200004922.01.T01.cds275375"/>
    </source>
</evidence>
<proteinExistence type="predicted"/>
<evidence type="ECO:0000313" key="2">
    <source>
        <dbReference type="Proteomes" id="UP000015106"/>
    </source>
</evidence>
<reference evidence="1" key="3">
    <citation type="submission" date="2022-06" db="UniProtKB">
        <authorList>
            <consortium name="EnsemblPlants"/>
        </authorList>
    </citation>
    <scope>IDENTIFICATION</scope>
</reference>
<dbReference type="EnsemblPlants" id="TuG1812G0200004922.01.T01">
    <property type="protein sequence ID" value="TuG1812G0200004922.01.T01.cds275375"/>
    <property type="gene ID" value="TuG1812G0200004922.01"/>
</dbReference>
<protein>
    <submittedName>
        <fullName evidence="1">Uncharacterized protein</fullName>
    </submittedName>
</protein>
<dbReference type="Proteomes" id="UP000015106">
    <property type="component" value="Chromosome 2"/>
</dbReference>
<reference evidence="1" key="2">
    <citation type="submission" date="2018-03" db="EMBL/GenBank/DDBJ databases">
        <title>The Triticum urartu genome reveals the dynamic nature of wheat genome evolution.</title>
        <authorList>
            <person name="Ling H."/>
            <person name="Ma B."/>
            <person name="Shi X."/>
            <person name="Liu H."/>
            <person name="Dong L."/>
            <person name="Sun H."/>
            <person name="Cao Y."/>
            <person name="Gao Q."/>
            <person name="Zheng S."/>
            <person name="Li Y."/>
            <person name="Yu Y."/>
            <person name="Du H."/>
            <person name="Qi M."/>
            <person name="Li Y."/>
            <person name="Yu H."/>
            <person name="Cui Y."/>
            <person name="Wang N."/>
            <person name="Chen C."/>
            <person name="Wu H."/>
            <person name="Zhao Y."/>
            <person name="Zhang J."/>
            <person name="Li Y."/>
            <person name="Zhou W."/>
            <person name="Zhang B."/>
            <person name="Hu W."/>
            <person name="Eijk M."/>
            <person name="Tang J."/>
            <person name="Witsenboer H."/>
            <person name="Zhao S."/>
            <person name="Li Z."/>
            <person name="Zhang A."/>
            <person name="Wang D."/>
            <person name="Liang C."/>
        </authorList>
    </citation>
    <scope>NUCLEOTIDE SEQUENCE [LARGE SCALE GENOMIC DNA]</scope>
    <source>
        <strain evidence="1">cv. G1812</strain>
    </source>
</reference>
<dbReference type="AlphaFoldDB" id="A0A8R7PJJ7"/>
<accession>A0A8R7PJJ7</accession>